<keyword evidence="1" id="KW-0472">Membrane</keyword>
<feature type="transmembrane region" description="Helical" evidence="1">
    <location>
        <begin position="7"/>
        <end position="29"/>
    </location>
</feature>
<organism evidence="2 3">
    <name type="scientific">Nitrososphaera gargensis (strain Ga9.2)</name>
    <dbReference type="NCBI Taxonomy" id="1237085"/>
    <lineage>
        <taxon>Archaea</taxon>
        <taxon>Nitrososphaerota</taxon>
        <taxon>Nitrososphaeria</taxon>
        <taxon>Nitrososphaerales</taxon>
        <taxon>Nitrososphaeraceae</taxon>
        <taxon>Nitrososphaera</taxon>
    </lineage>
</organism>
<keyword evidence="1" id="KW-0812">Transmembrane</keyword>
<sequence length="185" mass="19621">MHLKRGHIMLIAGGALVVVSFSMLGYYGLQFVSSIQQDKSLTVEPGGSLQVQQNINASQGAYVVAFPNFKGQPSVTITGPGGQVVVERTIEPPIIIEPFDAEQPGAYTLVLSNPTDQVLEANIVLGDQETVLSRGINISSAVTALVFTSLLGIGIAVAVAGAIITILDRRRISKMKQFGDTRDLV</sequence>
<dbReference type="EMBL" id="CP002408">
    <property type="protein sequence ID" value="AFU57449.1"/>
    <property type="molecule type" value="Genomic_DNA"/>
</dbReference>
<dbReference type="HOGENOM" id="CLU_1438160_0_0_2"/>
<dbReference type="KEGG" id="nga:Ngar_c05050"/>
<proteinExistence type="predicted"/>
<keyword evidence="3" id="KW-1185">Reference proteome</keyword>
<reference evidence="2 3" key="1">
    <citation type="journal article" date="2012" name="Environ. Microbiol.">
        <title>The genome of the ammonia-oxidizing Candidatus Nitrososphaera gargensis: insights into metabolic versatility and environmental adaptations.</title>
        <authorList>
            <person name="Spang A."/>
            <person name="Poehlein A."/>
            <person name="Offre P."/>
            <person name="Zumbragel S."/>
            <person name="Haider S."/>
            <person name="Rychlik N."/>
            <person name="Nowka B."/>
            <person name="Schmeisser C."/>
            <person name="Lebedeva E.V."/>
            <person name="Rattei T."/>
            <person name="Bohm C."/>
            <person name="Schmid M."/>
            <person name="Galushko A."/>
            <person name="Hatzenpichler R."/>
            <person name="Weinmaier T."/>
            <person name="Daniel R."/>
            <person name="Schleper C."/>
            <person name="Spieck E."/>
            <person name="Streit W."/>
            <person name="Wagner M."/>
        </authorList>
    </citation>
    <scope>NUCLEOTIDE SEQUENCE [LARGE SCALE GENOMIC DNA]</scope>
    <source>
        <strain evidence="3">Ga9.2</strain>
    </source>
</reference>
<dbReference type="RefSeq" id="WP_015017995.1">
    <property type="nucleotide sequence ID" value="NC_018719.1"/>
</dbReference>
<dbReference type="InParanoid" id="K0ILY9"/>
<feature type="transmembrane region" description="Helical" evidence="1">
    <location>
        <begin position="144"/>
        <end position="167"/>
    </location>
</feature>
<dbReference type="BioCyc" id="CNIT1237085:G1324-503-MONOMER"/>
<evidence type="ECO:0000313" key="3">
    <source>
        <dbReference type="Proteomes" id="UP000008037"/>
    </source>
</evidence>
<accession>K0ILY9</accession>
<dbReference type="OrthoDB" id="11741at2157"/>
<protein>
    <submittedName>
        <fullName evidence="2">Uncharacterized protein</fullName>
    </submittedName>
</protein>
<gene>
    <name evidence="2" type="ordered locus">Ngar_c05050</name>
</gene>
<keyword evidence="1" id="KW-1133">Transmembrane helix</keyword>
<dbReference type="Proteomes" id="UP000008037">
    <property type="component" value="Chromosome"/>
</dbReference>
<evidence type="ECO:0000313" key="2">
    <source>
        <dbReference type="EMBL" id="AFU57449.1"/>
    </source>
</evidence>
<name>K0ILY9_NITGG</name>
<dbReference type="AlphaFoldDB" id="K0ILY9"/>
<dbReference type="GeneID" id="13796679"/>
<evidence type="ECO:0000256" key="1">
    <source>
        <dbReference type="SAM" id="Phobius"/>
    </source>
</evidence>